<dbReference type="GeneID" id="84783234"/>
<dbReference type="Proteomes" id="UP000051162">
    <property type="component" value="Unassembled WGS sequence"/>
</dbReference>
<dbReference type="InterPro" id="IPR003439">
    <property type="entry name" value="ABC_transporter-like_ATP-bd"/>
</dbReference>
<evidence type="ECO:0000313" key="11">
    <source>
        <dbReference type="Proteomes" id="UP000051162"/>
    </source>
</evidence>
<comment type="similarity">
    <text evidence="2">Belongs to the ABC transporter superfamily.</text>
</comment>
<keyword evidence="4" id="KW-1003">Cell membrane</keyword>
<dbReference type="RefSeq" id="WP_056944701.1">
    <property type="nucleotide sequence ID" value="NZ_AZDT01000058.1"/>
</dbReference>
<evidence type="ECO:0000256" key="2">
    <source>
        <dbReference type="ARBA" id="ARBA00005417"/>
    </source>
</evidence>
<dbReference type="GO" id="GO:0042626">
    <property type="term" value="F:ATPase-coupled transmembrane transporter activity"/>
    <property type="evidence" value="ECO:0007669"/>
    <property type="project" value="TreeGrafter"/>
</dbReference>
<dbReference type="InterPro" id="IPR050095">
    <property type="entry name" value="ECF_ABC_transporter_ATP-bd"/>
</dbReference>
<dbReference type="GO" id="GO:0016887">
    <property type="term" value="F:ATP hydrolysis activity"/>
    <property type="evidence" value="ECO:0007669"/>
    <property type="project" value="InterPro"/>
</dbReference>
<reference evidence="10 11" key="1">
    <citation type="journal article" date="2015" name="Genome Announc.">
        <title>Expanding the biotechnology potential of lactobacilli through comparative genomics of 213 strains and associated genera.</title>
        <authorList>
            <person name="Sun Z."/>
            <person name="Harris H.M."/>
            <person name="McCann A."/>
            <person name="Guo C."/>
            <person name="Argimon S."/>
            <person name="Zhang W."/>
            <person name="Yang X."/>
            <person name="Jeffery I.B."/>
            <person name="Cooney J.C."/>
            <person name="Kagawa T.F."/>
            <person name="Liu W."/>
            <person name="Song Y."/>
            <person name="Salvetti E."/>
            <person name="Wrobel A."/>
            <person name="Rasinkangas P."/>
            <person name="Parkhill J."/>
            <person name="Rea M.C."/>
            <person name="O'Sullivan O."/>
            <person name="Ritari J."/>
            <person name="Douillard F.P."/>
            <person name="Paul Ross R."/>
            <person name="Yang R."/>
            <person name="Briner A.E."/>
            <person name="Felis G.E."/>
            <person name="de Vos W.M."/>
            <person name="Barrangou R."/>
            <person name="Klaenhammer T.R."/>
            <person name="Caufield P.W."/>
            <person name="Cui Y."/>
            <person name="Zhang H."/>
            <person name="O'Toole P.W."/>
        </authorList>
    </citation>
    <scope>NUCLEOTIDE SEQUENCE [LARGE SCALE GENOMIC DNA]</scope>
    <source>
        <strain evidence="10 11">DSM 19117</strain>
    </source>
</reference>
<dbReference type="GO" id="GO:0005524">
    <property type="term" value="F:ATP binding"/>
    <property type="evidence" value="ECO:0007669"/>
    <property type="project" value="UniProtKB-KW"/>
</dbReference>
<evidence type="ECO:0000256" key="3">
    <source>
        <dbReference type="ARBA" id="ARBA00022448"/>
    </source>
</evidence>
<feature type="domain" description="ABC transporter" evidence="9">
    <location>
        <begin position="254"/>
        <end position="474"/>
    </location>
</feature>
<evidence type="ECO:0000256" key="7">
    <source>
        <dbReference type="ARBA" id="ARBA00022967"/>
    </source>
</evidence>
<dbReference type="AlphaFoldDB" id="A0A0R1JYV6"/>
<dbReference type="PROSITE" id="PS00211">
    <property type="entry name" value="ABC_TRANSPORTER_1"/>
    <property type="match status" value="2"/>
</dbReference>
<dbReference type="InterPro" id="IPR027417">
    <property type="entry name" value="P-loop_NTPase"/>
</dbReference>
<name>A0A0R1JYV6_9LACO</name>
<evidence type="ECO:0000256" key="5">
    <source>
        <dbReference type="ARBA" id="ARBA00022741"/>
    </source>
</evidence>
<keyword evidence="7" id="KW-1278">Translocase</keyword>
<feature type="domain" description="ABC transporter" evidence="9">
    <location>
        <begin position="4"/>
        <end position="240"/>
    </location>
</feature>
<dbReference type="SUPFAM" id="SSF52540">
    <property type="entry name" value="P-loop containing nucleoside triphosphate hydrolases"/>
    <property type="match status" value="2"/>
</dbReference>
<protein>
    <submittedName>
        <fullName evidence="10">ABC-type cobalt transport system, ATPase component</fullName>
    </submittedName>
</protein>
<keyword evidence="11" id="KW-1185">Reference proteome</keyword>
<evidence type="ECO:0000259" key="9">
    <source>
        <dbReference type="PROSITE" id="PS50893"/>
    </source>
</evidence>
<evidence type="ECO:0000256" key="6">
    <source>
        <dbReference type="ARBA" id="ARBA00022840"/>
    </source>
</evidence>
<dbReference type="InterPro" id="IPR003593">
    <property type="entry name" value="AAA+_ATPase"/>
</dbReference>
<dbReference type="GO" id="GO:0043190">
    <property type="term" value="C:ATP-binding cassette (ABC) transporter complex"/>
    <property type="evidence" value="ECO:0007669"/>
    <property type="project" value="TreeGrafter"/>
</dbReference>
<comment type="caution">
    <text evidence="10">The sequence shown here is derived from an EMBL/GenBank/DDBJ whole genome shotgun (WGS) entry which is preliminary data.</text>
</comment>
<keyword evidence="6" id="KW-0067">ATP-binding</keyword>
<dbReference type="Gene3D" id="3.40.50.300">
    <property type="entry name" value="P-loop containing nucleotide triphosphate hydrolases"/>
    <property type="match status" value="2"/>
</dbReference>
<comment type="subcellular location">
    <subcellularLocation>
        <location evidence="1">Cell membrane</location>
        <topology evidence="1">Peripheral membrane protein</topology>
    </subcellularLocation>
</comment>
<dbReference type="PANTHER" id="PTHR43553">
    <property type="entry name" value="HEAVY METAL TRANSPORTER"/>
    <property type="match status" value="1"/>
</dbReference>
<dbReference type="EMBL" id="AZDT01000058">
    <property type="protein sequence ID" value="KRK73569.1"/>
    <property type="molecule type" value="Genomic_DNA"/>
</dbReference>
<sequence length="474" mass="52300">MATITIQHLTYAPPARETPVLKDLTATFRGGRFSLLTGPSGSGKTTLLRLIAGLTPLPTTGTITFDDQALASFPATTHSRRVALLFQEPSTQFTMDTVTNELRFVLENQAVDPAQMPARIDAALAFVGIAKLRDRSLMQLSGGEQQKVALASIVAMDSDVILLDEPFASIDPPTRQVLMTKLVQLCHERHKTVILADHDLSGYDQWVDHLTVLDHGMATQLSAAATQARLAAFTPERLRLTQVQLPAPDTPQVLTSHQLGLRRGTRQLLRPQDLAILAHKTTLITGPNGSGKSTFFRALVRLSSYDGTITYRQQDIQKLRRRTYARHVGLMFQAAQAQFLNVTLGEELALSQKNGQHAYFTPDRVAAALKALQLNGREDQVIYSLSSGQQKKFQLLCMLMMAPDVLLLDEPLKGLDLASIHAVRQLLTTTQADLKLTLVLISHQLSGLDSFIDYHLALADQQFSYQAQEVRHES</sequence>
<dbReference type="SMART" id="SM00382">
    <property type="entry name" value="AAA"/>
    <property type="match status" value="2"/>
</dbReference>
<dbReference type="CDD" id="cd03225">
    <property type="entry name" value="ABC_cobalt_CbiO_domain1"/>
    <property type="match status" value="2"/>
</dbReference>
<dbReference type="InterPro" id="IPR015856">
    <property type="entry name" value="ABC_transpr_CbiO/EcfA_su"/>
</dbReference>
<evidence type="ECO:0000313" key="10">
    <source>
        <dbReference type="EMBL" id="KRK73569.1"/>
    </source>
</evidence>
<evidence type="ECO:0000256" key="8">
    <source>
        <dbReference type="ARBA" id="ARBA00023136"/>
    </source>
</evidence>
<gene>
    <name evidence="10" type="ORF">FD30_GL000407</name>
</gene>
<dbReference type="STRING" id="1423773.FD30_GL000407"/>
<dbReference type="PATRIC" id="fig|1423773.3.peg.416"/>
<evidence type="ECO:0000256" key="4">
    <source>
        <dbReference type="ARBA" id="ARBA00022475"/>
    </source>
</evidence>
<dbReference type="OrthoDB" id="501320at2"/>
<keyword evidence="8" id="KW-0472">Membrane</keyword>
<accession>A0A0R1JYV6</accession>
<dbReference type="PROSITE" id="PS50893">
    <property type="entry name" value="ABC_TRANSPORTER_2"/>
    <property type="match status" value="2"/>
</dbReference>
<dbReference type="InterPro" id="IPR017871">
    <property type="entry name" value="ABC_transporter-like_CS"/>
</dbReference>
<keyword evidence="3" id="KW-0813">Transport</keyword>
<dbReference type="Pfam" id="PF00005">
    <property type="entry name" value="ABC_tran"/>
    <property type="match status" value="2"/>
</dbReference>
<evidence type="ECO:0000256" key="1">
    <source>
        <dbReference type="ARBA" id="ARBA00004202"/>
    </source>
</evidence>
<keyword evidence="5" id="KW-0547">Nucleotide-binding</keyword>
<proteinExistence type="inferred from homology"/>
<organism evidence="10 11">
    <name type="scientific">Levilactobacillus namurensis DSM 19117</name>
    <dbReference type="NCBI Taxonomy" id="1423773"/>
    <lineage>
        <taxon>Bacteria</taxon>
        <taxon>Bacillati</taxon>
        <taxon>Bacillota</taxon>
        <taxon>Bacilli</taxon>
        <taxon>Lactobacillales</taxon>
        <taxon>Lactobacillaceae</taxon>
        <taxon>Levilactobacillus</taxon>
    </lineage>
</organism>